<name>A0A934SZA1_9BURK</name>
<keyword evidence="3" id="KW-0732">Signal</keyword>
<dbReference type="RefSeq" id="WP_200597699.1">
    <property type="nucleotide sequence ID" value="NZ_JAEPBG010000021.1"/>
</dbReference>
<feature type="domain" description="Carboxylesterase type B" evidence="4">
    <location>
        <begin position="43"/>
        <end position="509"/>
    </location>
</feature>
<comment type="similarity">
    <text evidence="1 3">Belongs to the type-B carboxylesterase/lipase family.</text>
</comment>
<dbReference type="Proteomes" id="UP000622890">
    <property type="component" value="Unassembled WGS sequence"/>
</dbReference>
<evidence type="ECO:0000256" key="2">
    <source>
        <dbReference type="ARBA" id="ARBA00022801"/>
    </source>
</evidence>
<protein>
    <recommendedName>
        <fullName evidence="3">Carboxylic ester hydrolase</fullName>
        <ecNumber evidence="3">3.1.1.-</ecNumber>
    </recommendedName>
</protein>
<evidence type="ECO:0000256" key="1">
    <source>
        <dbReference type="ARBA" id="ARBA00005964"/>
    </source>
</evidence>
<gene>
    <name evidence="5" type="ORF">JJB74_27865</name>
</gene>
<proteinExistence type="inferred from homology"/>
<evidence type="ECO:0000259" key="4">
    <source>
        <dbReference type="Pfam" id="PF00135"/>
    </source>
</evidence>
<sequence length="527" mass="54190">MKKSAMRASALSIVAAAVATSLLAGCGGSDSGDPNRISLSSKGTLVGTSGDVMRKWLGIPYAAPPVGDLRWKAPQPAANFGERDASKFAPHCAQPGGSFGQASTSEDCLYLNVYTPTSGGNFPVMVWIHGGALLTGESDDYDPTELVKQGVAVVTLNYRLGPLGFLAHPALTAEGGGSSGNYGLMDQQAAIKWVKDNIAAFGGDAANMTIFGESAGGLSTHSQIASPLAAGLFQKAIVESGSYNIATPTLAAGEALGQSFATKAGCTDGSAACLRNLPVATIVANSSAIQFGGTTLPVVDGKVLPLSLSDAFTTGKFNKVSVIEGTNQHEYSLLSAATLDVARGHALTASEAPAQFTATFGTASTAVQAAYPIEGAPSPAWAYDSALTDYVFACNGRSIAKKLTSNGATVYTYEFADANAPMVFAIPARPEGYGAYHAAEIQYVFPKQQTIYAGAPFTAAQTDLSNRMVGFWAQFAKTGNPNASGSSTWPAYTSANDSYLTLAPGAIAVNTAFSAQHKCTSLWTPGV</sequence>
<dbReference type="AlphaFoldDB" id="A0A934SZA1"/>
<feature type="chain" id="PRO_5038156419" description="Carboxylic ester hydrolase" evidence="3">
    <location>
        <begin position="25"/>
        <end position="527"/>
    </location>
</feature>
<dbReference type="SUPFAM" id="SSF53474">
    <property type="entry name" value="alpha/beta-Hydrolases"/>
    <property type="match status" value="1"/>
</dbReference>
<dbReference type="PANTHER" id="PTHR11559">
    <property type="entry name" value="CARBOXYLESTERASE"/>
    <property type="match status" value="1"/>
</dbReference>
<dbReference type="PROSITE" id="PS00941">
    <property type="entry name" value="CARBOXYLESTERASE_B_2"/>
    <property type="match status" value="1"/>
</dbReference>
<dbReference type="InterPro" id="IPR002018">
    <property type="entry name" value="CarbesteraseB"/>
</dbReference>
<dbReference type="PROSITE" id="PS00122">
    <property type="entry name" value="CARBOXYLESTERASE_B_1"/>
    <property type="match status" value="1"/>
</dbReference>
<dbReference type="Gene3D" id="3.40.50.1820">
    <property type="entry name" value="alpha/beta hydrolase"/>
    <property type="match status" value="1"/>
</dbReference>
<accession>A0A934SZA1</accession>
<dbReference type="InterPro" id="IPR029058">
    <property type="entry name" value="AB_hydrolase_fold"/>
</dbReference>
<organism evidence="5 6">
    <name type="scientific">Noviherbaspirillum pedocola</name>
    <dbReference type="NCBI Taxonomy" id="2801341"/>
    <lineage>
        <taxon>Bacteria</taxon>
        <taxon>Pseudomonadati</taxon>
        <taxon>Pseudomonadota</taxon>
        <taxon>Betaproteobacteria</taxon>
        <taxon>Burkholderiales</taxon>
        <taxon>Oxalobacteraceae</taxon>
        <taxon>Noviherbaspirillum</taxon>
    </lineage>
</organism>
<dbReference type="EMBL" id="JAEPBG010000021">
    <property type="protein sequence ID" value="MBK4738457.1"/>
    <property type="molecule type" value="Genomic_DNA"/>
</dbReference>
<dbReference type="PROSITE" id="PS51257">
    <property type="entry name" value="PROKAR_LIPOPROTEIN"/>
    <property type="match status" value="1"/>
</dbReference>
<comment type="caution">
    <text evidence="5">The sequence shown here is derived from an EMBL/GenBank/DDBJ whole genome shotgun (WGS) entry which is preliminary data.</text>
</comment>
<evidence type="ECO:0000313" key="5">
    <source>
        <dbReference type="EMBL" id="MBK4738457.1"/>
    </source>
</evidence>
<dbReference type="InterPro" id="IPR050309">
    <property type="entry name" value="Type-B_Carboxylest/Lipase"/>
</dbReference>
<feature type="signal peptide" evidence="3">
    <location>
        <begin position="1"/>
        <end position="24"/>
    </location>
</feature>
<keyword evidence="6" id="KW-1185">Reference proteome</keyword>
<keyword evidence="2 3" id="KW-0378">Hydrolase</keyword>
<dbReference type="GO" id="GO:0016787">
    <property type="term" value="F:hydrolase activity"/>
    <property type="evidence" value="ECO:0007669"/>
    <property type="project" value="UniProtKB-KW"/>
</dbReference>
<evidence type="ECO:0000313" key="6">
    <source>
        <dbReference type="Proteomes" id="UP000622890"/>
    </source>
</evidence>
<dbReference type="InterPro" id="IPR019826">
    <property type="entry name" value="Carboxylesterase_B_AS"/>
</dbReference>
<dbReference type="InterPro" id="IPR019819">
    <property type="entry name" value="Carboxylesterase_B_CS"/>
</dbReference>
<evidence type="ECO:0000256" key="3">
    <source>
        <dbReference type="RuleBase" id="RU361235"/>
    </source>
</evidence>
<dbReference type="EC" id="3.1.1.-" evidence="3"/>
<reference evidence="5" key="1">
    <citation type="submission" date="2021-01" db="EMBL/GenBank/DDBJ databases">
        <title>Genome sequence of strain Noviherbaspirillum sp. DKR-6.</title>
        <authorList>
            <person name="Chaudhary D.K."/>
        </authorList>
    </citation>
    <scope>NUCLEOTIDE SEQUENCE</scope>
    <source>
        <strain evidence="5">DKR-6</strain>
    </source>
</reference>
<dbReference type="Pfam" id="PF00135">
    <property type="entry name" value="COesterase"/>
    <property type="match status" value="1"/>
</dbReference>